<accession>A0A561V2K5</accession>
<proteinExistence type="predicted"/>
<evidence type="ECO:0000313" key="2">
    <source>
        <dbReference type="EMBL" id="TWG05840.1"/>
    </source>
</evidence>
<name>A0A561V2K5_9ACTN</name>
<feature type="region of interest" description="Disordered" evidence="1">
    <location>
        <begin position="30"/>
        <end position="74"/>
    </location>
</feature>
<feature type="compositionally biased region" description="Polar residues" evidence="1">
    <location>
        <begin position="48"/>
        <end position="74"/>
    </location>
</feature>
<evidence type="ECO:0000313" key="3">
    <source>
        <dbReference type="Proteomes" id="UP000318186"/>
    </source>
</evidence>
<dbReference type="Proteomes" id="UP000318186">
    <property type="component" value="Unassembled WGS sequence"/>
</dbReference>
<organism evidence="2 3">
    <name type="scientific">Streptomyces brevispora</name>
    <dbReference type="NCBI Taxonomy" id="887462"/>
    <lineage>
        <taxon>Bacteria</taxon>
        <taxon>Bacillati</taxon>
        <taxon>Actinomycetota</taxon>
        <taxon>Actinomycetes</taxon>
        <taxon>Kitasatosporales</taxon>
        <taxon>Streptomycetaceae</taxon>
        <taxon>Streptomyces</taxon>
    </lineage>
</organism>
<dbReference type="EMBL" id="VIWW01000001">
    <property type="protein sequence ID" value="TWG05840.1"/>
    <property type="molecule type" value="Genomic_DNA"/>
</dbReference>
<protein>
    <submittedName>
        <fullName evidence="2">Uncharacterized protein</fullName>
    </submittedName>
</protein>
<sequence>MTVICDRLPYSWLYSQASDPRMDDIATAGRRARGTRPHALPCARHTPITPSAPHSATVDTTSVAGTVSSPSLVK</sequence>
<evidence type="ECO:0000256" key="1">
    <source>
        <dbReference type="SAM" id="MobiDB-lite"/>
    </source>
</evidence>
<comment type="caution">
    <text evidence="2">The sequence shown here is derived from an EMBL/GenBank/DDBJ whole genome shotgun (WGS) entry which is preliminary data.</text>
</comment>
<reference evidence="2 3" key="1">
    <citation type="submission" date="2019-06" db="EMBL/GenBank/DDBJ databases">
        <title>Sequencing the genomes of 1000 actinobacteria strains.</title>
        <authorList>
            <person name="Klenk H.-P."/>
        </authorList>
    </citation>
    <scope>NUCLEOTIDE SEQUENCE [LARGE SCALE GENOMIC DNA]</scope>
    <source>
        <strain evidence="2 3">DSM 42059</strain>
    </source>
</reference>
<dbReference type="AlphaFoldDB" id="A0A561V2K5"/>
<gene>
    <name evidence="2" type="ORF">FHX80_114322</name>
</gene>